<evidence type="ECO:0000313" key="3">
    <source>
        <dbReference type="Proteomes" id="UP001303647"/>
    </source>
</evidence>
<dbReference type="AlphaFoldDB" id="A0AAN7CVY9"/>
<gene>
    <name evidence="2" type="ORF">C7999DRAFT_31382</name>
</gene>
<evidence type="ECO:0000313" key="2">
    <source>
        <dbReference type="EMBL" id="KAK4248187.1"/>
    </source>
</evidence>
<feature type="region of interest" description="Disordered" evidence="1">
    <location>
        <begin position="29"/>
        <end position="130"/>
    </location>
</feature>
<organism evidence="2 3">
    <name type="scientific">Corynascus novoguineensis</name>
    <dbReference type="NCBI Taxonomy" id="1126955"/>
    <lineage>
        <taxon>Eukaryota</taxon>
        <taxon>Fungi</taxon>
        <taxon>Dikarya</taxon>
        <taxon>Ascomycota</taxon>
        <taxon>Pezizomycotina</taxon>
        <taxon>Sordariomycetes</taxon>
        <taxon>Sordariomycetidae</taxon>
        <taxon>Sordariales</taxon>
        <taxon>Chaetomiaceae</taxon>
        <taxon>Corynascus</taxon>
    </lineage>
</organism>
<feature type="region of interest" description="Disordered" evidence="1">
    <location>
        <begin position="415"/>
        <end position="435"/>
    </location>
</feature>
<dbReference type="Proteomes" id="UP001303647">
    <property type="component" value="Unassembled WGS sequence"/>
</dbReference>
<sequence>MATGYEKFERQLDRLEKLFSRKKRVAYAQKPAVAGTDADATARSFPVPPYLRPTSSRMMAREEVLLPPHSARRARSLPETPSTPHSRAAACRAHDSDDKYPSIPTRHCSSFPGMAQRSLSPYSGSRTDDPSSKLLEFSFSAASKGSEYDSSPTRRCRPSSRLSNRSSISVSPRARPDRKRYSTEFQDQLLLSERQESEVCKQVTRQECASALPPLPREGHRLGAALAESPTPYLSPSPLPKDEPKFERSSSDRRVDSHQRSSLLISHTNIHQLSKALHKSTSVSQLSLAKDVDSDPVLKEPTVNDFLALSDDDIADGHAASRVQPPVSDPPAFALPPNPSLASSPVRIKPTFPLLTLSPPMATLPAAAAAIEAARIAAKYRFNLVYVVNLWPNHISRSGRSSPLGRFCSNTHPASPFQTVTPSPPGSPVSTSSRYNSSFESRTPLSCDSGTTGRLLAAYGLSSIMCPFRISAPVHQKVLRTQGWLEYRNDTGARDEFARGYSCSFYTGYTPPRGCTTDVSNTEGKHQHQRDGQLHQEKPANRGIVFAAFRVPRDDGKPLCSDIAELEALHKDAEALVDILINNRTARRQRRVPTPPSRWCVGSGSSQMLKSTAPLVAI</sequence>
<accession>A0AAN7CVY9</accession>
<evidence type="ECO:0000256" key="1">
    <source>
        <dbReference type="SAM" id="MobiDB-lite"/>
    </source>
</evidence>
<protein>
    <submittedName>
        <fullName evidence="2">Uncharacterized protein</fullName>
    </submittedName>
</protein>
<reference evidence="2" key="2">
    <citation type="submission" date="2023-05" db="EMBL/GenBank/DDBJ databases">
        <authorList>
            <consortium name="Lawrence Berkeley National Laboratory"/>
            <person name="Steindorff A."/>
            <person name="Hensen N."/>
            <person name="Bonometti L."/>
            <person name="Westerberg I."/>
            <person name="Brannstrom I.O."/>
            <person name="Guillou S."/>
            <person name="Cros-Aarteil S."/>
            <person name="Calhoun S."/>
            <person name="Haridas S."/>
            <person name="Kuo A."/>
            <person name="Mondo S."/>
            <person name="Pangilinan J."/>
            <person name="Riley R."/>
            <person name="Labutti K."/>
            <person name="Andreopoulos B."/>
            <person name="Lipzen A."/>
            <person name="Chen C."/>
            <person name="Yanf M."/>
            <person name="Daum C."/>
            <person name="Ng V."/>
            <person name="Clum A."/>
            <person name="Ohm R."/>
            <person name="Martin F."/>
            <person name="Silar P."/>
            <person name="Natvig D."/>
            <person name="Lalanne C."/>
            <person name="Gautier V."/>
            <person name="Ament-Velasquez S.L."/>
            <person name="Kruys A."/>
            <person name="Hutchinson M.I."/>
            <person name="Powell A.J."/>
            <person name="Barry K."/>
            <person name="Miller A.N."/>
            <person name="Grigoriev I.V."/>
            <person name="Debuchy R."/>
            <person name="Gladieux P."/>
            <person name="Thoren M.H."/>
            <person name="Johannesson H."/>
        </authorList>
    </citation>
    <scope>NUCLEOTIDE SEQUENCE</scope>
    <source>
        <strain evidence="2">CBS 359.72</strain>
    </source>
</reference>
<feature type="region of interest" description="Disordered" evidence="1">
    <location>
        <begin position="143"/>
        <end position="181"/>
    </location>
</feature>
<dbReference type="EMBL" id="MU857641">
    <property type="protein sequence ID" value="KAK4248187.1"/>
    <property type="molecule type" value="Genomic_DNA"/>
</dbReference>
<feature type="compositionally biased region" description="Pro residues" evidence="1">
    <location>
        <begin position="327"/>
        <end position="339"/>
    </location>
</feature>
<comment type="caution">
    <text evidence="2">The sequence shown here is derived from an EMBL/GenBank/DDBJ whole genome shotgun (WGS) entry which is preliminary data.</text>
</comment>
<reference evidence="2" key="1">
    <citation type="journal article" date="2023" name="Mol. Phylogenet. Evol.">
        <title>Genome-scale phylogeny and comparative genomics of the fungal order Sordariales.</title>
        <authorList>
            <person name="Hensen N."/>
            <person name="Bonometti L."/>
            <person name="Westerberg I."/>
            <person name="Brannstrom I.O."/>
            <person name="Guillou S."/>
            <person name="Cros-Aarteil S."/>
            <person name="Calhoun S."/>
            <person name="Haridas S."/>
            <person name="Kuo A."/>
            <person name="Mondo S."/>
            <person name="Pangilinan J."/>
            <person name="Riley R."/>
            <person name="LaButti K."/>
            <person name="Andreopoulos B."/>
            <person name="Lipzen A."/>
            <person name="Chen C."/>
            <person name="Yan M."/>
            <person name="Daum C."/>
            <person name="Ng V."/>
            <person name="Clum A."/>
            <person name="Steindorff A."/>
            <person name="Ohm R.A."/>
            <person name="Martin F."/>
            <person name="Silar P."/>
            <person name="Natvig D.O."/>
            <person name="Lalanne C."/>
            <person name="Gautier V."/>
            <person name="Ament-Velasquez S.L."/>
            <person name="Kruys A."/>
            <person name="Hutchinson M.I."/>
            <person name="Powell A.J."/>
            <person name="Barry K."/>
            <person name="Miller A.N."/>
            <person name="Grigoriev I.V."/>
            <person name="Debuchy R."/>
            <person name="Gladieux P."/>
            <person name="Hiltunen Thoren M."/>
            <person name="Johannesson H."/>
        </authorList>
    </citation>
    <scope>NUCLEOTIDE SEQUENCE</scope>
    <source>
        <strain evidence="2">CBS 359.72</strain>
    </source>
</reference>
<feature type="region of interest" description="Disordered" evidence="1">
    <location>
        <begin position="228"/>
        <end position="261"/>
    </location>
</feature>
<proteinExistence type="predicted"/>
<feature type="compositionally biased region" description="Low complexity" evidence="1">
    <location>
        <begin position="159"/>
        <end position="173"/>
    </location>
</feature>
<keyword evidence="3" id="KW-1185">Reference proteome</keyword>
<feature type="compositionally biased region" description="Basic and acidic residues" evidence="1">
    <location>
        <begin position="240"/>
        <end position="259"/>
    </location>
</feature>
<feature type="region of interest" description="Disordered" evidence="1">
    <location>
        <begin position="319"/>
        <end position="340"/>
    </location>
</feature>
<name>A0AAN7CVY9_9PEZI</name>